<organism evidence="2 3">
    <name type="scientific">Halogeometricum borinquense</name>
    <dbReference type="NCBI Taxonomy" id="60847"/>
    <lineage>
        <taxon>Archaea</taxon>
        <taxon>Methanobacteriati</taxon>
        <taxon>Methanobacteriota</taxon>
        <taxon>Stenosarchaea group</taxon>
        <taxon>Halobacteria</taxon>
        <taxon>Halobacteriales</taxon>
        <taxon>Haloferacaceae</taxon>
        <taxon>Halogeometricum</taxon>
    </lineage>
</organism>
<dbReference type="Proteomes" id="UP000465846">
    <property type="component" value="Chromosome"/>
</dbReference>
<name>A0A6C0UPI1_9EURY</name>
<sequence length="141" mass="16196">MEIGLVSCTKSKREQATQPADLYMASTFFSKAREYVEANHDHWYILSAKHHLLDPHGPPIEPYDDTLSDAPIARKREWAEIVYNQLEEEGILDDGNRLVFHAGRDYYSELIPLLEDTPVDVETPTDGLQFGETLAWYNENL</sequence>
<dbReference type="AlphaFoldDB" id="A0A6C0UPI1"/>
<reference evidence="2 3" key="1">
    <citation type="submission" date="2020-02" db="EMBL/GenBank/DDBJ databases">
        <title>Whole genome sequence of Halogeometricum borinquense strain wsp4.</title>
        <authorList>
            <person name="Verma D.K."/>
            <person name="Gopal K."/>
            <person name="Prasad E.S."/>
        </authorList>
    </citation>
    <scope>NUCLEOTIDE SEQUENCE [LARGE SCALE GENOMIC DNA]</scope>
    <source>
        <strain evidence="3">wsp4</strain>
    </source>
</reference>
<protein>
    <recommendedName>
        <fullName evidence="1">DUF6884 domain-containing protein</fullName>
    </recommendedName>
</protein>
<gene>
    <name evidence="2" type="ORF">G3I44_12135</name>
</gene>
<dbReference type="InterPro" id="IPR049251">
    <property type="entry name" value="DUF6884"/>
</dbReference>
<feature type="domain" description="DUF6884" evidence="1">
    <location>
        <begin position="3"/>
        <end position="139"/>
    </location>
</feature>
<accession>A0A6C0UPI1</accession>
<dbReference type="Pfam" id="PF21818">
    <property type="entry name" value="DUF6884"/>
    <property type="match status" value="1"/>
</dbReference>
<dbReference type="EMBL" id="CP048739">
    <property type="protein sequence ID" value="QIB76483.1"/>
    <property type="molecule type" value="Genomic_DNA"/>
</dbReference>
<evidence type="ECO:0000313" key="3">
    <source>
        <dbReference type="Proteomes" id="UP000465846"/>
    </source>
</evidence>
<evidence type="ECO:0000313" key="2">
    <source>
        <dbReference type="EMBL" id="QIB76483.1"/>
    </source>
</evidence>
<proteinExistence type="predicted"/>
<evidence type="ECO:0000259" key="1">
    <source>
        <dbReference type="Pfam" id="PF21818"/>
    </source>
</evidence>